<name>A0A261R121_9BORD</name>
<dbReference type="Gene3D" id="3.30.1330.120">
    <property type="entry name" value="2-methylcitrate dehydratase PrpD"/>
    <property type="match status" value="1"/>
</dbReference>
<dbReference type="Proteomes" id="UP000216857">
    <property type="component" value="Unassembled WGS sequence"/>
</dbReference>
<proteinExistence type="inferred from homology"/>
<dbReference type="AlphaFoldDB" id="A0A261R121"/>
<evidence type="ECO:0000256" key="1">
    <source>
        <dbReference type="ARBA" id="ARBA00006174"/>
    </source>
</evidence>
<feature type="domain" description="MmgE/PrpD N-terminal" evidence="2">
    <location>
        <begin position="126"/>
        <end position="247"/>
    </location>
</feature>
<dbReference type="SUPFAM" id="SSF103378">
    <property type="entry name" value="2-methylcitrate dehydratase PrpD"/>
    <property type="match status" value="1"/>
</dbReference>
<gene>
    <name evidence="3" type="ORF">CAL26_13310</name>
</gene>
<comment type="caution">
    <text evidence="3">The sequence shown here is derived from an EMBL/GenBank/DDBJ whole genome shotgun (WGS) entry which is preliminary data.</text>
</comment>
<dbReference type="Pfam" id="PF03972">
    <property type="entry name" value="MmgE_PrpD_N"/>
    <property type="match status" value="1"/>
</dbReference>
<dbReference type="InterPro" id="IPR042183">
    <property type="entry name" value="MmgE/PrpD_sf_1"/>
</dbReference>
<dbReference type="GO" id="GO:0016829">
    <property type="term" value="F:lyase activity"/>
    <property type="evidence" value="ECO:0007669"/>
    <property type="project" value="InterPro"/>
</dbReference>
<reference evidence="3" key="1">
    <citation type="submission" date="2017-05" db="EMBL/GenBank/DDBJ databases">
        <title>Complete and WGS of Bordetella genogroups.</title>
        <authorList>
            <person name="Spilker T."/>
            <person name="Lipuma J."/>
        </authorList>
    </citation>
    <scope>NUCLEOTIDE SEQUENCE</scope>
    <source>
        <strain evidence="3">AU21707</strain>
    </source>
</reference>
<sequence>MQHEFLELGASVAHADIHDETPAARTAIDQGIRASLLCTLFGIERERWVWPFRARGDAADTAGRIDGMLGGLLEPLDRIGHLGTLAGASDLDPMDPGPSHTVLPATLAACAAHKLVRAQAGRLSAGTAQAAAHDADADADAQIGSAVLAGVDAAWRFRGAITGTRPGVGFHSPGVFGTLAAAASAARMLGLPPQACVNALAIALTRASGLAVNSAASMIGMTHFGWGALHGLEAALLAARGWEASRDFQRGLGTLFGQDHVDAARLAAAGPKAAEALVFKRYPCNIYLNLLVAILEEVVDGGPVERIEIDMPWVPHLDCPAPRDLRQARNSAQAVAAIAGAGDISYAAFSGPAGPWAPAPAVAALFPRIELRMDRDAPTGLRNAVIGARIWRGGAMIHEARRSMQDLRGWGIEHARRLMGADDPHGGVAALYQGSYGGAYAHVQARLASVSA</sequence>
<evidence type="ECO:0000313" key="3">
    <source>
        <dbReference type="EMBL" id="OZI18681.1"/>
    </source>
</evidence>
<protein>
    <recommendedName>
        <fullName evidence="2">MmgE/PrpD N-terminal domain-containing protein</fullName>
    </recommendedName>
</protein>
<dbReference type="EMBL" id="NEVJ01000003">
    <property type="protein sequence ID" value="OZI18681.1"/>
    <property type="molecule type" value="Genomic_DNA"/>
</dbReference>
<dbReference type="InterPro" id="IPR036148">
    <property type="entry name" value="MmgE/PrpD_sf"/>
</dbReference>
<evidence type="ECO:0000259" key="2">
    <source>
        <dbReference type="Pfam" id="PF03972"/>
    </source>
</evidence>
<dbReference type="InterPro" id="IPR042188">
    <property type="entry name" value="MmgE/PrpD_sf_2"/>
</dbReference>
<comment type="similarity">
    <text evidence="1">Belongs to the PrpD family.</text>
</comment>
<dbReference type="RefSeq" id="WP_094847364.1">
    <property type="nucleotide sequence ID" value="NZ_NEVJ01000003.1"/>
</dbReference>
<accession>A0A261R121</accession>
<evidence type="ECO:0000313" key="4">
    <source>
        <dbReference type="Proteomes" id="UP000216857"/>
    </source>
</evidence>
<keyword evidence="4" id="KW-1185">Reference proteome</keyword>
<dbReference type="InterPro" id="IPR005656">
    <property type="entry name" value="MmgE_PrpD"/>
</dbReference>
<dbReference type="PANTHER" id="PTHR16943:SF8">
    <property type="entry name" value="2-METHYLCITRATE DEHYDRATASE"/>
    <property type="match status" value="1"/>
</dbReference>
<dbReference type="InterPro" id="IPR045336">
    <property type="entry name" value="MmgE_PrpD_N"/>
</dbReference>
<organism evidence="3 4">
    <name type="scientific">Bordetella genomosp. 9</name>
    <dbReference type="NCBI Taxonomy" id="1416803"/>
    <lineage>
        <taxon>Bacteria</taxon>
        <taxon>Pseudomonadati</taxon>
        <taxon>Pseudomonadota</taxon>
        <taxon>Betaproteobacteria</taxon>
        <taxon>Burkholderiales</taxon>
        <taxon>Alcaligenaceae</taxon>
        <taxon>Bordetella</taxon>
    </lineage>
</organism>
<dbReference type="Gene3D" id="1.10.4100.10">
    <property type="entry name" value="2-methylcitrate dehydratase PrpD"/>
    <property type="match status" value="1"/>
</dbReference>
<dbReference type="OrthoDB" id="8627529at2"/>
<dbReference type="PANTHER" id="PTHR16943">
    <property type="entry name" value="2-METHYLCITRATE DEHYDRATASE-RELATED"/>
    <property type="match status" value="1"/>
</dbReference>